<dbReference type="FunFam" id="3.40.50.410:FF:000008">
    <property type="entry name" value="Protein transport protein SEC23"/>
    <property type="match status" value="1"/>
</dbReference>
<feature type="domain" description="Gelsolin-like" evidence="15">
    <location>
        <begin position="1062"/>
        <end position="1150"/>
    </location>
</feature>
<evidence type="ECO:0000256" key="10">
    <source>
        <dbReference type="ARBA" id="ARBA00022892"/>
    </source>
</evidence>
<accession>A0A9Q5HVH7</accession>
<dbReference type="GO" id="GO:0090110">
    <property type="term" value="P:COPII-coated vesicle cargo loading"/>
    <property type="evidence" value="ECO:0007669"/>
    <property type="project" value="TreeGrafter"/>
</dbReference>
<keyword evidence="11" id="KW-0653">Protein transport</keyword>
<dbReference type="InterPro" id="IPR012990">
    <property type="entry name" value="Beta-sandwich_Sec23_24"/>
</dbReference>
<dbReference type="Pfam" id="PF00626">
    <property type="entry name" value="Gelsolin"/>
    <property type="match status" value="1"/>
</dbReference>
<keyword evidence="10" id="KW-0931">ER-Golgi transport</keyword>
<feature type="domain" description="Zinc finger Sec23/Sec24-type" evidence="16">
    <location>
        <begin position="493"/>
        <end position="532"/>
    </location>
</feature>
<dbReference type="AlphaFoldDB" id="A0A9Q5HVH7"/>
<keyword evidence="20" id="KW-0946">Virion</keyword>
<dbReference type="InterPro" id="IPR006895">
    <property type="entry name" value="Znf_Sec23_Sec24"/>
</dbReference>
<keyword evidence="7" id="KW-0479">Metal-binding</keyword>
<dbReference type="Pfam" id="PF04815">
    <property type="entry name" value="Sec23_helical"/>
    <property type="match status" value="1"/>
</dbReference>
<dbReference type="InterPro" id="IPR006896">
    <property type="entry name" value="Sec23/24_trunk_dom"/>
</dbReference>
<comment type="subcellular location">
    <subcellularLocation>
        <location evidence="2">Cytoplasmic vesicle</location>
        <location evidence="2">COPII-coated vesicle membrane</location>
        <topology evidence="2">Peripheral membrane protein</topology>
        <orientation evidence="2">Cytoplasmic side</orientation>
    </subcellularLocation>
    <subcellularLocation>
        <location evidence="3">Endoplasmic reticulum membrane</location>
        <topology evidence="3">Peripheral membrane protein</topology>
        <orientation evidence="3">Cytoplasmic side</orientation>
    </subcellularLocation>
    <subcellularLocation>
        <location evidence="1">Golgi apparatus membrane</location>
        <topology evidence="1">Peripheral membrane protein</topology>
        <orientation evidence="1">Cytoplasmic side</orientation>
    </subcellularLocation>
</comment>
<dbReference type="GO" id="GO:0005789">
    <property type="term" value="C:endoplasmic reticulum membrane"/>
    <property type="evidence" value="ECO:0007669"/>
    <property type="project" value="UniProtKB-SubCell"/>
</dbReference>
<name>A0A9Q5HVH7_SANBA</name>
<keyword evidence="14" id="KW-0968">Cytoplasmic vesicle</keyword>
<evidence type="ECO:0000256" key="1">
    <source>
        <dbReference type="ARBA" id="ARBA00004255"/>
    </source>
</evidence>
<evidence type="ECO:0000256" key="9">
    <source>
        <dbReference type="ARBA" id="ARBA00022833"/>
    </source>
</evidence>
<dbReference type="FunFam" id="2.30.30.380:FF:000001">
    <property type="entry name" value="Protein transport protein SEC23"/>
    <property type="match status" value="1"/>
</dbReference>
<dbReference type="OrthoDB" id="10256289at2759"/>
<comment type="similarity">
    <text evidence="4">Belongs to the SEC23/SEC24 family. SEC23 subfamily.</text>
</comment>
<evidence type="ECO:0000259" key="15">
    <source>
        <dbReference type="Pfam" id="PF00626"/>
    </source>
</evidence>
<dbReference type="InterPro" id="IPR036180">
    <property type="entry name" value="Gelsolin-like_dom_sf"/>
</dbReference>
<dbReference type="Gene3D" id="2.30.30.380">
    <property type="entry name" value="Zn-finger domain of Sec23/24"/>
    <property type="match status" value="1"/>
</dbReference>
<dbReference type="Pfam" id="PF08033">
    <property type="entry name" value="Sec23_BS"/>
    <property type="match status" value="1"/>
</dbReference>
<dbReference type="Pfam" id="PF04811">
    <property type="entry name" value="Sec23_trunk"/>
    <property type="match status" value="1"/>
</dbReference>
<evidence type="ECO:0000256" key="11">
    <source>
        <dbReference type="ARBA" id="ARBA00022927"/>
    </source>
</evidence>
<feature type="domain" description="Sec23/Sec24 trunk" evidence="17">
    <location>
        <begin position="562"/>
        <end position="824"/>
    </location>
</feature>
<keyword evidence="8" id="KW-0256">Endoplasmic reticulum</keyword>
<dbReference type="Gene3D" id="3.80.10.10">
    <property type="entry name" value="Ribonuclease Inhibitor"/>
    <property type="match status" value="1"/>
</dbReference>
<evidence type="ECO:0000256" key="2">
    <source>
        <dbReference type="ARBA" id="ARBA00004299"/>
    </source>
</evidence>
<evidence type="ECO:0000256" key="13">
    <source>
        <dbReference type="ARBA" id="ARBA00023136"/>
    </source>
</evidence>
<evidence type="ECO:0000256" key="3">
    <source>
        <dbReference type="ARBA" id="ARBA00004397"/>
    </source>
</evidence>
<dbReference type="FunFam" id="1.20.120.730:FF:000001">
    <property type="entry name" value="Protein transport protein SEC23"/>
    <property type="match status" value="1"/>
</dbReference>
<evidence type="ECO:0000256" key="8">
    <source>
        <dbReference type="ARBA" id="ARBA00022824"/>
    </source>
</evidence>
<reference evidence="20" key="1">
    <citation type="submission" date="2016-06" db="EMBL/GenBank/DDBJ databases">
        <title>Draft Genome sequence of the fungus Inonotus baumii.</title>
        <authorList>
            <person name="Zhu H."/>
            <person name="Lin W."/>
        </authorList>
    </citation>
    <scope>NUCLEOTIDE SEQUENCE</scope>
    <source>
        <strain evidence="20">821</strain>
    </source>
</reference>
<evidence type="ECO:0000313" key="21">
    <source>
        <dbReference type="Proteomes" id="UP000757232"/>
    </source>
</evidence>
<dbReference type="SUPFAM" id="SSF81995">
    <property type="entry name" value="beta-sandwich domain of Sec23/24"/>
    <property type="match status" value="1"/>
</dbReference>
<dbReference type="SUPFAM" id="SSF53300">
    <property type="entry name" value="vWA-like"/>
    <property type="match status" value="1"/>
</dbReference>
<evidence type="ECO:0000256" key="7">
    <source>
        <dbReference type="ARBA" id="ARBA00022723"/>
    </source>
</evidence>
<dbReference type="GO" id="GO:0070971">
    <property type="term" value="C:endoplasmic reticulum exit site"/>
    <property type="evidence" value="ECO:0007669"/>
    <property type="project" value="TreeGrafter"/>
</dbReference>
<dbReference type="InterPro" id="IPR036465">
    <property type="entry name" value="vWFA_dom_sf"/>
</dbReference>
<evidence type="ECO:0000259" key="17">
    <source>
        <dbReference type="Pfam" id="PF04811"/>
    </source>
</evidence>
<gene>
    <name evidence="20" type="ORF">A7U60_g6318</name>
</gene>
<dbReference type="PANTHER" id="PTHR11141">
    <property type="entry name" value="PROTEIN TRANSPORT PROTEIN SEC23"/>
    <property type="match status" value="1"/>
</dbReference>
<dbReference type="EMBL" id="LNZH02000200">
    <property type="protein sequence ID" value="OCB86639.1"/>
    <property type="molecule type" value="Genomic_DNA"/>
</dbReference>
<evidence type="ECO:0000313" key="20">
    <source>
        <dbReference type="EMBL" id="OCB86639.1"/>
    </source>
</evidence>
<dbReference type="InterPro" id="IPR036174">
    <property type="entry name" value="Znf_Sec23_Sec24_sf"/>
</dbReference>
<dbReference type="Gene3D" id="3.40.20.10">
    <property type="entry name" value="Severin"/>
    <property type="match status" value="1"/>
</dbReference>
<evidence type="ECO:0000259" key="19">
    <source>
        <dbReference type="Pfam" id="PF08033"/>
    </source>
</evidence>
<dbReference type="Gene3D" id="1.20.120.730">
    <property type="entry name" value="Sec23/Sec24 helical domain"/>
    <property type="match status" value="1"/>
</dbReference>
<dbReference type="SUPFAM" id="SSF81811">
    <property type="entry name" value="Helical domain of Sec23/24"/>
    <property type="match status" value="1"/>
</dbReference>
<evidence type="ECO:0000259" key="16">
    <source>
        <dbReference type="Pfam" id="PF04810"/>
    </source>
</evidence>
<dbReference type="PANTHER" id="PTHR11141:SF0">
    <property type="entry name" value="PROTEIN TRANSPORT PROTEIN SEC23"/>
    <property type="match status" value="1"/>
</dbReference>
<dbReference type="InterPro" id="IPR006900">
    <property type="entry name" value="Sec23/24_helical_dom"/>
</dbReference>
<evidence type="ECO:0000256" key="6">
    <source>
        <dbReference type="ARBA" id="ARBA00022490"/>
    </source>
</evidence>
<feature type="domain" description="Sec23/Sec24 helical" evidence="18">
    <location>
        <begin position="950"/>
        <end position="1048"/>
    </location>
</feature>
<dbReference type="InterPro" id="IPR036175">
    <property type="entry name" value="Sec23/24_helical_dom_sf"/>
</dbReference>
<dbReference type="InterPro" id="IPR037550">
    <property type="entry name" value="Sec23_C"/>
</dbReference>
<dbReference type="SUPFAM" id="SSF82754">
    <property type="entry name" value="C-terminal, gelsolin-like domain of Sec23/24"/>
    <property type="match status" value="1"/>
</dbReference>
<dbReference type="InterPro" id="IPR037364">
    <property type="entry name" value="Sec23"/>
</dbReference>
<dbReference type="GO" id="GO:0030127">
    <property type="term" value="C:COPII vesicle coat"/>
    <property type="evidence" value="ECO:0007669"/>
    <property type="project" value="InterPro"/>
</dbReference>
<keyword evidence="9" id="KW-0862">Zinc</keyword>
<keyword evidence="6" id="KW-0963">Cytoplasm</keyword>
<evidence type="ECO:0000256" key="4">
    <source>
        <dbReference type="ARBA" id="ARBA00009210"/>
    </source>
</evidence>
<dbReference type="SUPFAM" id="SSF82919">
    <property type="entry name" value="Zn-finger domain of Sec23/24"/>
    <property type="match status" value="1"/>
</dbReference>
<comment type="caution">
    <text evidence="20">The sequence shown here is derived from an EMBL/GenBank/DDBJ whole genome shotgun (WGS) entry which is preliminary data.</text>
</comment>
<keyword evidence="20" id="KW-0167">Capsid protein</keyword>
<dbReference type="Pfam" id="PF04810">
    <property type="entry name" value="zf-Sec23_Sec24"/>
    <property type="match status" value="1"/>
</dbReference>
<evidence type="ECO:0000256" key="5">
    <source>
        <dbReference type="ARBA" id="ARBA00022448"/>
    </source>
</evidence>
<dbReference type="SUPFAM" id="SSF52047">
    <property type="entry name" value="RNI-like"/>
    <property type="match status" value="1"/>
</dbReference>
<dbReference type="GO" id="GO:0000139">
    <property type="term" value="C:Golgi membrane"/>
    <property type="evidence" value="ECO:0007669"/>
    <property type="project" value="UniProtKB-SubCell"/>
</dbReference>
<dbReference type="Gene3D" id="2.60.40.1670">
    <property type="entry name" value="beta-sandwich domain of Sec23/24"/>
    <property type="match status" value="1"/>
</dbReference>
<dbReference type="GO" id="GO:0008270">
    <property type="term" value="F:zinc ion binding"/>
    <property type="evidence" value="ECO:0007669"/>
    <property type="project" value="InterPro"/>
</dbReference>
<feature type="domain" description="Sec23/Sec24 beta-sandwich" evidence="19">
    <location>
        <begin position="835"/>
        <end position="937"/>
    </location>
</feature>
<dbReference type="FunFam" id="3.40.20.10:FF:000006">
    <property type="entry name" value="Protein transport protein SEC23"/>
    <property type="match status" value="1"/>
</dbReference>
<organism evidence="20 21">
    <name type="scientific">Sanghuangporus baumii</name>
    <name type="common">Phellinus baumii</name>
    <dbReference type="NCBI Taxonomy" id="108892"/>
    <lineage>
        <taxon>Eukaryota</taxon>
        <taxon>Fungi</taxon>
        <taxon>Dikarya</taxon>
        <taxon>Basidiomycota</taxon>
        <taxon>Agaricomycotina</taxon>
        <taxon>Agaricomycetes</taxon>
        <taxon>Hymenochaetales</taxon>
        <taxon>Hymenochaetaceae</taxon>
        <taxon>Sanghuangporus</taxon>
    </lineage>
</organism>
<dbReference type="GO" id="GO:0006886">
    <property type="term" value="P:intracellular protein transport"/>
    <property type="evidence" value="ECO:0007669"/>
    <property type="project" value="InterPro"/>
</dbReference>
<dbReference type="Proteomes" id="UP000757232">
    <property type="component" value="Unassembled WGS sequence"/>
</dbReference>
<evidence type="ECO:0000256" key="14">
    <source>
        <dbReference type="ARBA" id="ARBA00023329"/>
    </source>
</evidence>
<protein>
    <submittedName>
        <fullName evidence="20">Copii coat protein</fullName>
    </submittedName>
</protein>
<dbReference type="GO" id="GO:0005096">
    <property type="term" value="F:GTPase activator activity"/>
    <property type="evidence" value="ECO:0007669"/>
    <property type="project" value="TreeGrafter"/>
</dbReference>
<keyword evidence="21" id="KW-1185">Reference proteome</keyword>
<dbReference type="InterPro" id="IPR029006">
    <property type="entry name" value="ADF-H/Gelsolin-like_dom_sf"/>
</dbReference>
<evidence type="ECO:0000256" key="12">
    <source>
        <dbReference type="ARBA" id="ARBA00023034"/>
    </source>
</evidence>
<dbReference type="CDD" id="cd11287">
    <property type="entry name" value="Sec23_C"/>
    <property type="match status" value="1"/>
</dbReference>
<keyword evidence="12" id="KW-0333">Golgi apparatus</keyword>
<dbReference type="InterPro" id="IPR032675">
    <property type="entry name" value="LRR_dom_sf"/>
</dbReference>
<sequence length="1200" mass="134283">MDRLSFEILSDIFLRAILSPENFDLKLARISAESINAPFRISQVCRIWREIALNDGQLWSHLVLGSWAVGWFKIRKPIFDVCLARSKKAPLNYRTLLIFPARDYNESADIANQLVSQQHRWRDIQFGWYNICLLGDNHKFHLANMPMLTSLALEFRSPLRITIDFGQSPQLRRVNIRGDFDLLPIQGPLQLLTLPSKLTFAGECLKKGAIVSCLNFLKAAIFLEELIIYFSDISSPPTSPSNDDCQFVTGLRRLKLNYARGILENVTLPSLEVFSFGSIIVSEDRSEIIVFEGGFEVLVDFFLRSRPPLTYLSLAGVSVHEDIIIPILRMLPTLRHLELHNAYVSTRLYDELTVTSHTVCPAIESLQITVLQHLANEVIMDSFKTVRLDTASSNDKPIETARLGEYDFELGELSLGFTVGETPKEPFASTKCPLRNIEEMQNFEDVEDQDGVRLSWNVWPSSRIEATRIVVPISALYSPLKQREDLPPVLYEPVACKPPCRAILNPYCQIDIRGKLWICPFCLQRNAFPPHYKDISNTNLPPELLPKYTTIEYTLARPAVVPPIFLFVVDTCLDEEDLKAVRGALAAAIGMLPPNALVGLITFGTMTQVHELGYAACTKAYVFRGSKEYSHKQIQDMLGLSPQNRAAPRPGQPIPQLFGAARFLLPIERCEWQLTNIIEQLARDPWPVANDKRPLRAAGNAISVAVGLLETTFPNTGARIMVFAGGPCTEGPGLVVNNELREPIRSHHDIDRDSAKHFKRATKFYEALARRASANGHAIDLFAGCLDQVGLLEMKSLTNSTNGVMVLSDSFATTIFKEAFFRMFDKDDQGHLLMGFNATFDVQTTKELKVSGLIGHAISAGKKSACVGETEIGIGQTSAWKVCSITPRTAEAVYFEVVTPAGQALQPGSRGLIQFVTHYQHSSGQQRLRVTTIARNFAEAGSPSIAASFDQEAAAVLMARIAVFKAEIDDSPDVLRWLDRMLIRLCQKFADYRKEDPTSFRLADNFSIYPQFMFHLRRSQFLQVFNNSPDETAFYRHILNEADVNNSLIMIQPTLMSYTFDTPPQPVLLDSVSIKPDVILLLDTFFHILIFHGETVAQWRKAGYQDQEGYENFAELLAAPVADAKELLVDRFPIPRYIVCDQGGSQARFLLSKLNPSTTHMSGGMYGATAGAGQAIFTDDVSLQVFMEHLKRLAVGAQTN</sequence>
<dbReference type="InterPro" id="IPR007123">
    <property type="entry name" value="Gelsolin-like_dom"/>
</dbReference>
<evidence type="ECO:0000259" key="18">
    <source>
        <dbReference type="Pfam" id="PF04815"/>
    </source>
</evidence>
<keyword evidence="5" id="KW-0813">Transport</keyword>
<proteinExistence type="inferred from homology"/>
<dbReference type="Gene3D" id="3.40.50.410">
    <property type="entry name" value="von Willebrand factor, type A domain"/>
    <property type="match status" value="1"/>
</dbReference>
<keyword evidence="13" id="KW-0472">Membrane</keyword>